<accession>A0ABR4LCG6</accession>
<reference evidence="17 18" key="1">
    <citation type="submission" date="2024-07" db="EMBL/GenBank/DDBJ databases">
        <title>Section-level genome sequencing and comparative genomics of Aspergillus sections Usti and Cavernicolus.</title>
        <authorList>
            <consortium name="Lawrence Berkeley National Laboratory"/>
            <person name="Nybo J.L."/>
            <person name="Vesth T.C."/>
            <person name="Theobald S."/>
            <person name="Frisvad J.C."/>
            <person name="Larsen T.O."/>
            <person name="Kjaerboelling I."/>
            <person name="Rothschild-Mancinelli K."/>
            <person name="Lyhne E.K."/>
            <person name="Kogle M.E."/>
            <person name="Barry K."/>
            <person name="Clum A."/>
            <person name="Na H."/>
            <person name="Ledsgaard L."/>
            <person name="Lin J."/>
            <person name="Lipzen A."/>
            <person name="Kuo A."/>
            <person name="Riley R."/>
            <person name="Mondo S."/>
            <person name="Labutti K."/>
            <person name="Haridas S."/>
            <person name="Pangalinan J."/>
            <person name="Salamov A.A."/>
            <person name="Simmons B.A."/>
            <person name="Magnuson J.K."/>
            <person name="Chen J."/>
            <person name="Drula E."/>
            <person name="Henrissat B."/>
            <person name="Wiebenga A."/>
            <person name="Lubbers R.J."/>
            <person name="Gomes A.C."/>
            <person name="Macurrencykelacurrency M.R."/>
            <person name="Stajich J."/>
            <person name="Grigoriev I.V."/>
            <person name="Mortensen U.H."/>
            <person name="De Vries R.P."/>
            <person name="Baker S.E."/>
            <person name="Andersen M.R."/>
        </authorList>
    </citation>
    <scope>NUCLEOTIDE SEQUENCE [LARGE SCALE GENOMIC DNA]</scope>
    <source>
        <strain evidence="17 18">CBS 449.75</strain>
    </source>
</reference>
<evidence type="ECO:0000313" key="17">
    <source>
        <dbReference type="EMBL" id="KAL2862237.1"/>
    </source>
</evidence>
<proteinExistence type="inferred from homology"/>
<dbReference type="PANTHER" id="PTHR43806:SF58">
    <property type="entry name" value="ALKALINE PROTEASE 1-RELATED"/>
    <property type="match status" value="1"/>
</dbReference>
<dbReference type="Proteomes" id="UP001610432">
    <property type="component" value="Unassembled WGS sequence"/>
</dbReference>
<gene>
    <name evidence="17" type="ORF">BJX67DRAFT_310835</name>
</gene>
<evidence type="ECO:0000256" key="2">
    <source>
        <dbReference type="ARBA" id="ARBA00011073"/>
    </source>
</evidence>
<dbReference type="InterPro" id="IPR015500">
    <property type="entry name" value="Peptidase_S8_subtilisin-rel"/>
</dbReference>
<evidence type="ECO:0000256" key="6">
    <source>
        <dbReference type="ARBA" id="ARBA00022729"/>
    </source>
</evidence>
<evidence type="ECO:0000256" key="3">
    <source>
        <dbReference type="ARBA" id="ARBA00011951"/>
    </source>
</evidence>
<evidence type="ECO:0000256" key="13">
    <source>
        <dbReference type="ARBA" id="ARBA00033045"/>
    </source>
</evidence>
<dbReference type="EMBL" id="JBFXLQ010000071">
    <property type="protein sequence ID" value="KAL2862237.1"/>
    <property type="molecule type" value="Genomic_DNA"/>
</dbReference>
<evidence type="ECO:0000256" key="11">
    <source>
        <dbReference type="ARBA" id="ARBA00031429"/>
    </source>
</evidence>
<dbReference type="PANTHER" id="PTHR43806">
    <property type="entry name" value="PEPTIDASE S8"/>
    <property type="match status" value="1"/>
</dbReference>
<comment type="catalytic activity">
    <reaction evidence="1">
        <text>Hydrolysis of proteins with broad specificity, and of Bz-Arg-OEt &gt; Ac-Tyr-OEt. Does not hydrolyze peptide amides.</text>
        <dbReference type="EC" id="3.4.21.63"/>
    </reaction>
</comment>
<evidence type="ECO:0000256" key="8">
    <source>
        <dbReference type="ARBA" id="ARBA00022825"/>
    </source>
</evidence>
<dbReference type="PRINTS" id="PR00723">
    <property type="entry name" value="SUBTILISIN"/>
</dbReference>
<keyword evidence="8 15" id="KW-0720">Serine protease</keyword>
<evidence type="ECO:0000256" key="4">
    <source>
        <dbReference type="ARBA" id="ARBA00019429"/>
    </source>
</evidence>
<dbReference type="SUPFAM" id="SSF52743">
    <property type="entry name" value="Subtilisin-like"/>
    <property type="match status" value="1"/>
</dbReference>
<keyword evidence="9" id="KW-0865">Zymogen</keyword>
<comment type="caution">
    <text evidence="17">The sequence shown here is derived from an EMBL/GenBank/DDBJ whole genome shotgun (WGS) entry which is preliminary data.</text>
</comment>
<dbReference type="RefSeq" id="XP_070881216.1">
    <property type="nucleotide sequence ID" value="XM_071027155.1"/>
</dbReference>
<dbReference type="InterPro" id="IPR036852">
    <property type="entry name" value="Peptidase_S8/S53_dom_sf"/>
</dbReference>
<dbReference type="EC" id="3.4.21.63" evidence="3"/>
<keyword evidence="6" id="KW-0732">Signal</keyword>
<dbReference type="InterPro" id="IPR050131">
    <property type="entry name" value="Peptidase_S8_subtilisin-like"/>
</dbReference>
<feature type="active site" description="Charge relay system" evidence="15">
    <location>
        <position position="64"/>
    </location>
</feature>
<dbReference type="GeneID" id="98142227"/>
<evidence type="ECO:0000256" key="9">
    <source>
        <dbReference type="ARBA" id="ARBA00023145"/>
    </source>
</evidence>
<evidence type="ECO:0000256" key="15">
    <source>
        <dbReference type="PROSITE-ProRule" id="PRU01240"/>
    </source>
</evidence>
<keyword evidence="18" id="KW-1185">Reference proteome</keyword>
<feature type="active site" description="Charge relay system" evidence="15">
    <location>
        <position position="25"/>
    </location>
</feature>
<evidence type="ECO:0000259" key="16">
    <source>
        <dbReference type="Pfam" id="PF00082"/>
    </source>
</evidence>
<evidence type="ECO:0000256" key="14">
    <source>
        <dbReference type="ARBA" id="ARBA00033459"/>
    </source>
</evidence>
<dbReference type="Pfam" id="PF00082">
    <property type="entry name" value="Peptidase_S8"/>
    <property type="match status" value="1"/>
</dbReference>
<dbReference type="InterPro" id="IPR023827">
    <property type="entry name" value="Peptidase_S8_Asp-AS"/>
</dbReference>
<dbReference type="PROSITE" id="PS51892">
    <property type="entry name" value="SUBTILASE"/>
    <property type="match status" value="1"/>
</dbReference>
<evidence type="ECO:0000256" key="1">
    <source>
        <dbReference type="ARBA" id="ARBA00001242"/>
    </source>
</evidence>
<dbReference type="Gene3D" id="3.40.50.200">
    <property type="entry name" value="Peptidase S8/S53 domain"/>
    <property type="match status" value="1"/>
</dbReference>
<evidence type="ECO:0000256" key="5">
    <source>
        <dbReference type="ARBA" id="ARBA00022670"/>
    </source>
</evidence>
<name>A0ABR4LCG6_9EURO</name>
<feature type="domain" description="Peptidase S8/S53" evidence="16">
    <location>
        <begin position="17"/>
        <end position="240"/>
    </location>
</feature>
<dbReference type="PROSITE" id="PS00136">
    <property type="entry name" value="SUBTILASE_ASP"/>
    <property type="match status" value="1"/>
</dbReference>
<evidence type="ECO:0000313" key="18">
    <source>
        <dbReference type="Proteomes" id="UP001610432"/>
    </source>
</evidence>
<feature type="active site" description="Charge relay system" evidence="15">
    <location>
        <position position="222"/>
    </location>
</feature>
<sequence length="313" mass="34503">MDSFADYLVCINERVKDEIKVAVIDDGINGFDKRIADRIDPGVSFCRYSDANLMNAYFVPSGGHGTTMSSLICRVFPKAKLLIARLDEYRQPETGKRVITARSATEAIRWAISKGAHVISMSWTIDSRGNDHDIQELRKIIKEAQTDHGTIMFCAFSDQGNVHAENCVPASCPETITIGAATSWASPCTWVDSDSVDYLFPGEHVLIDRHAKPGTQSKSGSSIATALAAGLAALLLHITQLAKPAYYPAIRSKEGIKAAFEKMAAKNKYVHVRSHFHLDFQENAFWQWEAQGREKLATLVSNLVVDPEVGLFA</sequence>
<evidence type="ECO:0000256" key="12">
    <source>
        <dbReference type="ARBA" id="ARBA00031855"/>
    </source>
</evidence>
<evidence type="ECO:0000256" key="10">
    <source>
        <dbReference type="ARBA" id="ARBA00031236"/>
    </source>
</evidence>
<dbReference type="InterPro" id="IPR000209">
    <property type="entry name" value="Peptidase_S8/S53_dom"/>
</dbReference>
<organism evidence="17 18">
    <name type="scientific">Aspergillus lucknowensis</name>
    <dbReference type="NCBI Taxonomy" id="176173"/>
    <lineage>
        <taxon>Eukaryota</taxon>
        <taxon>Fungi</taxon>
        <taxon>Dikarya</taxon>
        <taxon>Ascomycota</taxon>
        <taxon>Pezizomycotina</taxon>
        <taxon>Eurotiomycetes</taxon>
        <taxon>Eurotiomycetidae</taxon>
        <taxon>Eurotiales</taxon>
        <taxon>Aspergillaceae</taxon>
        <taxon>Aspergillus</taxon>
        <taxon>Aspergillus subgen. Nidulantes</taxon>
    </lineage>
</organism>
<protein>
    <recommendedName>
        <fullName evidence="4">Alkaline protease 1</fullName>
        <ecNumber evidence="3">3.4.21.63</ecNumber>
    </recommendedName>
    <alternativeName>
        <fullName evidence="14">Aspergillopeptidase B</fullName>
    </alternativeName>
    <alternativeName>
        <fullName evidence="13">Aspergillus proteinase B</fullName>
    </alternativeName>
    <alternativeName>
        <fullName evidence="12">Elastase</fullName>
    </alternativeName>
    <alternativeName>
        <fullName evidence="11">Elastinolytic serine proteinase</fullName>
    </alternativeName>
    <alternativeName>
        <fullName evidence="10">Oryzin</fullName>
    </alternativeName>
</protein>
<keyword evidence="5 15" id="KW-0645">Protease</keyword>
<keyword evidence="7 15" id="KW-0378">Hydrolase</keyword>
<evidence type="ECO:0000256" key="7">
    <source>
        <dbReference type="ARBA" id="ARBA00022801"/>
    </source>
</evidence>
<comment type="similarity">
    <text evidence="2 15">Belongs to the peptidase S8 family.</text>
</comment>